<sequence length="287" mass="30539">MERPLIVGVDGSEPSLQALDWAVDEAVRRSVALRVVHASRWEWYEGHQPSFDVHRRSVRQYAEHIVAQAAERAARRSSEVKLDTQVVPEDPSAALIEAAKDASAVVVGSRGRGVLSGLLLGSVSLPVAAYAETPVVVVRGGDANLSAGFGQITVGVGEARQATAALEFALREAELRGAEVFAVRTWRCPAHEGVAYPTSDSEAHQVRAENELESALGAPRAAHASVPLRAHAHEGRARDVLLEASALSDLLVVGARRRDGRVGLQLGPVNHAVLHHSACPVAIVPHD</sequence>
<keyword evidence="2" id="KW-1185">Reference proteome</keyword>
<reference evidence="1" key="1">
    <citation type="journal article" date="2025" name="Int. J. Syst. Evol. Microbiol.">
        <title>Streptomyces citrinus sp. nov., with yellow diffusible pigment.</title>
        <authorList>
            <person name="He Y."/>
            <person name="Yang E."/>
            <person name="Xu J."/>
            <person name="Sun Y."/>
            <person name="Sun L."/>
        </authorList>
    </citation>
    <scope>NUCLEOTIDE SEQUENCE</scope>
    <source>
        <strain evidence="1">Q6</strain>
    </source>
</reference>
<dbReference type="Proteomes" id="UP001432251">
    <property type="component" value="Chromosome"/>
</dbReference>
<organism evidence="1 2">
    <name type="scientific">Streptomyces citrinus</name>
    <dbReference type="NCBI Taxonomy" id="3118173"/>
    <lineage>
        <taxon>Bacteria</taxon>
        <taxon>Bacillati</taxon>
        <taxon>Actinomycetota</taxon>
        <taxon>Actinomycetes</taxon>
        <taxon>Kitasatosporales</taxon>
        <taxon>Streptomycetaceae</taxon>
        <taxon>Streptomyces</taxon>
    </lineage>
</organism>
<evidence type="ECO:0000313" key="1">
    <source>
        <dbReference type="EMBL" id="WWQ62278.1"/>
    </source>
</evidence>
<proteinExistence type="predicted"/>
<protein>
    <submittedName>
        <fullName evidence="1">Universal stress protein</fullName>
    </submittedName>
</protein>
<accession>A0ACD5A8U5</accession>
<dbReference type="EMBL" id="CP146022">
    <property type="protein sequence ID" value="WWQ62278.1"/>
    <property type="molecule type" value="Genomic_DNA"/>
</dbReference>
<gene>
    <name evidence="1" type="ORF">V2W30_02115</name>
</gene>
<name>A0ACD5A8U5_9ACTN</name>
<evidence type="ECO:0000313" key="2">
    <source>
        <dbReference type="Proteomes" id="UP001432251"/>
    </source>
</evidence>